<evidence type="ECO:0000313" key="2">
    <source>
        <dbReference type="EMBL" id="SCV71352.1"/>
    </source>
</evidence>
<keyword evidence="3" id="KW-1185">Reference proteome</keyword>
<dbReference type="OrthoDB" id="10363557at2759"/>
<organism evidence="2 3">
    <name type="scientific">Microbotryum intermedium</name>
    <dbReference type="NCBI Taxonomy" id="269621"/>
    <lineage>
        <taxon>Eukaryota</taxon>
        <taxon>Fungi</taxon>
        <taxon>Dikarya</taxon>
        <taxon>Basidiomycota</taxon>
        <taxon>Pucciniomycotina</taxon>
        <taxon>Microbotryomycetes</taxon>
        <taxon>Microbotryales</taxon>
        <taxon>Microbotryaceae</taxon>
        <taxon>Microbotryum</taxon>
    </lineage>
</organism>
<feature type="signal peptide" evidence="1">
    <location>
        <begin position="1"/>
        <end position="15"/>
    </location>
</feature>
<evidence type="ECO:0000256" key="1">
    <source>
        <dbReference type="SAM" id="SignalP"/>
    </source>
</evidence>
<proteinExistence type="predicted"/>
<accession>A0A238FBX7</accession>
<protein>
    <submittedName>
        <fullName evidence="2">BQ2448_2940 protein</fullName>
    </submittedName>
</protein>
<reference evidence="3" key="1">
    <citation type="submission" date="2016-09" db="EMBL/GenBank/DDBJ databases">
        <authorList>
            <person name="Jeantristanb JTB J.-T."/>
            <person name="Ricardo R."/>
        </authorList>
    </citation>
    <scope>NUCLEOTIDE SEQUENCE [LARGE SCALE GENOMIC DNA]</scope>
</reference>
<keyword evidence="1" id="KW-0732">Signal</keyword>
<dbReference type="AlphaFoldDB" id="A0A238FBX7"/>
<evidence type="ECO:0000313" key="3">
    <source>
        <dbReference type="Proteomes" id="UP000198372"/>
    </source>
</evidence>
<gene>
    <name evidence="2" type="ORF">BQ2448_2940</name>
</gene>
<name>A0A238FBX7_9BASI</name>
<dbReference type="Proteomes" id="UP000198372">
    <property type="component" value="Unassembled WGS sequence"/>
</dbReference>
<sequence>MITVVLLILFSVVLAQPSSQPEPFKGNLQPHLEVHKRQLGQAARSPLRASKKIICQECAKTCWNEARNVSRTWRYCSDTCGCKSVAYY</sequence>
<feature type="chain" id="PRO_5012285783" evidence="1">
    <location>
        <begin position="16"/>
        <end position="88"/>
    </location>
</feature>
<dbReference type="EMBL" id="FMSP01000007">
    <property type="protein sequence ID" value="SCV71352.1"/>
    <property type="molecule type" value="Genomic_DNA"/>
</dbReference>